<evidence type="ECO:0000313" key="1">
    <source>
        <dbReference type="EnsemblPlants" id="TuG1812G0400000534.01.T02"/>
    </source>
</evidence>
<reference evidence="2" key="1">
    <citation type="journal article" date="2013" name="Nature">
        <title>Draft genome of the wheat A-genome progenitor Triticum urartu.</title>
        <authorList>
            <person name="Ling H.Q."/>
            <person name="Zhao S."/>
            <person name="Liu D."/>
            <person name="Wang J."/>
            <person name="Sun H."/>
            <person name="Zhang C."/>
            <person name="Fan H."/>
            <person name="Li D."/>
            <person name="Dong L."/>
            <person name="Tao Y."/>
            <person name="Gao C."/>
            <person name="Wu H."/>
            <person name="Li Y."/>
            <person name="Cui Y."/>
            <person name="Guo X."/>
            <person name="Zheng S."/>
            <person name="Wang B."/>
            <person name="Yu K."/>
            <person name="Liang Q."/>
            <person name="Yang W."/>
            <person name="Lou X."/>
            <person name="Chen J."/>
            <person name="Feng M."/>
            <person name="Jian J."/>
            <person name="Zhang X."/>
            <person name="Luo G."/>
            <person name="Jiang Y."/>
            <person name="Liu J."/>
            <person name="Wang Z."/>
            <person name="Sha Y."/>
            <person name="Zhang B."/>
            <person name="Wu H."/>
            <person name="Tang D."/>
            <person name="Shen Q."/>
            <person name="Xue P."/>
            <person name="Zou S."/>
            <person name="Wang X."/>
            <person name="Liu X."/>
            <person name="Wang F."/>
            <person name="Yang Y."/>
            <person name="An X."/>
            <person name="Dong Z."/>
            <person name="Zhang K."/>
            <person name="Zhang X."/>
            <person name="Luo M.C."/>
            <person name="Dvorak J."/>
            <person name="Tong Y."/>
            <person name="Wang J."/>
            <person name="Yang H."/>
            <person name="Li Z."/>
            <person name="Wang D."/>
            <person name="Zhang A."/>
            <person name="Wang J."/>
        </authorList>
    </citation>
    <scope>NUCLEOTIDE SEQUENCE</scope>
    <source>
        <strain evidence="2">cv. G1812</strain>
    </source>
</reference>
<keyword evidence="2" id="KW-1185">Reference proteome</keyword>
<reference evidence="1" key="2">
    <citation type="submission" date="2018-03" db="EMBL/GenBank/DDBJ databases">
        <title>The Triticum urartu genome reveals the dynamic nature of wheat genome evolution.</title>
        <authorList>
            <person name="Ling H."/>
            <person name="Ma B."/>
            <person name="Shi X."/>
            <person name="Liu H."/>
            <person name="Dong L."/>
            <person name="Sun H."/>
            <person name="Cao Y."/>
            <person name="Gao Q."/>
            <person name="Zheng S."/>
            <person name="Li Y."/>
            <person name="Yu Y."/>
            <person name="Du H."/>
            <person name="Qi M."/>
            <person name="Li Y."/>
            <person name="Yu H."/>
            <person name="Cui Y."/>
            <person name="Wang N."/>
            <person name="Chen C."/>
            <person name="Wu H."/>
            <person name="Zhao Y."/>
            <person name="Zhang J."/>
            <person name="Li Y."/>
            <person name="Zhou W."/>
            <person name="Zhang B."/>
            <person name="Hu W."/>
            <person name="Eijk M."/>
            <person name="Tang J."/>
            <person name="Witsenboer H."/>
            <person name="Zhao S."/>
            <person name="Li Z."/>
            <person name="Zhang A."/>
            <person name="Wang D."/>
            <person name="Liang C."/>
        </authorList>
    </citation>
    <scope>NUCLEOTIDE SEQUENCE [LARGE SCALE GENOMIC DNA]</scope>
    <source>
        <strain evidence="1">cv. G1812</strain>
    </source>
</reference>
<name>A0A8R7U341_TRIUA</name>
<dbReference type="Proteomes" id="UP000015106">
    <property type="component" value="Chromosome 4"/>
</dbReference>
<dbReference type="EnsemblPlants" id="TuG1812G0400000534.01.T02">
    <property type="protein sequence ID" value="TuG1812G0400000534.01.T02"/>
    <property type="gene ID" value="TuG1812G0400000534.01"/>
</dbReference>
<organism evidence="1 2">
    <name type="scientific">Triticum urartu</name>
    <name type="common">Red wild einkorn</name>
    <name type="synonym">Crithodium urartu</name>
    <dbReference type="NCBI Taxonomy" id="4572"/>
    <lineage>
        <taxon>Eukaryota</taxon>
        <taxon>Viridiplantae</taxon>
        <taxon>Streptophyta</taxon>
        <taxon>Embryophyta</taxon>
        <taxon>Tracheophyta</taxon>
        <taxon>Spermatophyta</taxon>
        <taxon>Magnoliopsida</taxon>
        <taxon>Liliopsida</taxon>
        <taxon>Poales</taxon>
        <taxon>Poaceae</taxon>
        <taxon>BOP clade</taxon>
        <taxon>Pooideae</taxon>
        <taxon>Triticodae</taxon>
        <taxon>Triticeae</taxon>
        <taxon>Triticinae</taxon>
        <taxon>Triticum</taxon>
    </lineage>
</organism>
<proteinExistence type="predicted"/>
<gene>
    <name evidence="1" type="primary">LOC125550480</name>
</gene>
<evidence type="ECO:0000313" key="2">
    <source>
        <dbReference type="Proteomes" id="UP000015106"/>
    </source>
</evidence>
<reference evidence="1" key="3">
    <citation type="submission" date="2022-06" db="UniProtKB">
        <authorList>
            <consortium name="EnsemblPlants"/>
        </authorList>
    </citation>
    <scope>IDENTIFICATION</scope>
</reference>
<protein>
    <submittedName>
        <fullName evidence="1">Uncharacterized protein</fullName>
    </submittedName>
</protein>
<dbReference type="AlphaFoldDB" id="A0A8R7U341"/>
<dbReference type="Gramene" id="TuG1812G0400000534.01.T02">
    <property type="protein sequence ID" value="TuG1812G0400000534.01.T02"/>
    <property type="gene ID" value="TuG1812G0400000534.01"/>
</dbReference>
<accession>A0A8R7U341</accession>
<sequence length="72" mass="7858">GRLRWTLVQRKGTNTTSPADPSLSLSLSLPRVPAGRSGLWKKQFAAIFGFGVSGERAIFSIGEWRLSGSPIW</sequence>